<dbReference type="SMART" id="SM00235">
    <property type="entry name" value="ZnMc"/>
    <property type="match status" value="1"/>
</dbReference>
<dbReference type="GO" id="GO:0030574">
    <property type="term" value="P:collagen catabolic process"/>
    <property type="evidence" value="ECO:0007669"/>
    <property type="project" value="TreeGrafter"/>
</dbReference>
<sequence length="247" mass="27959">GFYSINHTDCLESLTHHCFDGTTGELAHAFFPPHGEIHFDDHEYWILGNTRFSWKKGVWLTDLVHVAAHEIGHALGLMHSLNPNALMHINATLTGRKSISQDEVWGIHRLYGETRPPFLQILPQVAAGCCAAVVVSLTAAISFSPCTEFPFPTVPPTLPPPRTKTKTVSEGRNVTFRCGQKIIHKKGKVHWYKDKELLEYSYPGYLSLNEDHMSIIANAINEGTYTCIVKKKERILTTYSWRIRLKH</sequence>
<feature type="binding site" evidence="7">
    <location>
        <position position="87"/>
    </location>
    <ligand>
        <name>Zn(2+)</name>
        <dbReference type="ChEBI" id="CHEBI:29105"/>
        <label>2</label>
        <note>catalytic</note>
    </ligand>
</feature>
<dbReference type="Pfam" id="PF00413">
    <property type="entry name" value="Peptidase_M10"/>
    <property type="match status" value="1"/>
</dbReference>
<feature type="binding site" evidence="7">
    <location>
        <position position="38"/>
    </location>
    <ligand>
        <name>Zn(2+)</name>
        <dbReference type="ChEBI" id="CHEBI:29105"/>
        <label>1</label>
    </ligand>
</feature>
<dbReference type="EMBL" id="VWYZ01000884">
    <property type="protein sequence ID" value="NXF27569.1"/>
    <property type="molecule type" value="Genomic_DNA"/>
</dbReference>
<reference evidence="9 10" key="1">
    <citation type="submission" date="2019-09" db="EMBL/GenBank/DDBJ databases">
        <title>Bird 10,000 Genomes (B10K) Project - Family phase.</title>
        <authorList>
            <person name="Zhang G."/>
        </authorList>
    </citation>
    <scope>NUCLEOTIDE SEQUENCE [LARGE SCALE GENOMIC DNA]</scope>
    <source>
        <strain evidence="9">B10K-CU-031-12</strain>
        <tissue evidence="9">Muscle</tissue>
    </source>
</reference>
<dbReference type="AlphaFoldDB" id="A0A7K8SC29"/>
<feature type="non-terminal residue" evidence="9">
    <location>
        <position position="1"/>
    </location>
</feature>
<comment type="caution">
    <text evidence="9">The sequence shown here is derived from an EMBL/GenBank/DDBJ whole genome shotgun (WGS) entry which is preliminary data.</text>
</comment>
<evidence type="ECO:0000256" key="6">
    <source>
        <dbReference type="PIRSR" id="PIRSR621190-1"/>
    </source>
</evidence>
<keyword evidence="10" id="KW-1185">Reference proteome</keyword>
<comment type="similarity">
    <text evidence="1">Belongs to the peptidase M10A family.</text>
</comment>
<accession>A0A7K8SC29</accession>
<dbReference type="GO" id="GO:0030198">
    <property type="term" value="P:extracellular matrix organization"/>
    <property type="evidence" value="ECO:0007669"/>
    <property type="project" value="TreeGrafter"/>
</dbReference>
<dbReference type="PANTHER" id="PTHR10201:SF7">
    <property type="entry name" value="MATRIX METALLOPROTEINASE-23"/>
    <property type="match status" value="1"/>
</dbReference>
<dbReference type="Gene3D" id="2.60.40.10">
    <property type="entry name" value="Immunoglobulins"/>
    <property type="match status" value="1"/>
</dbReference>
<evidence type="ECO:0000256" key="4">
    <source>
        <dbReference type="ARBA" id="ARBA00022801"/>
    </source>
</evidence>
<dbReference type="InterPro" id="IPR006026">
    <property type="entry name" value="Peptidase_Metallo"/>
</dbReference>
<dbReference type="PANTHER" id="PTHR10201">
    <property type="entry name" value="MATRIX METALLOPROTEINASE"/>
    <property type="match status" value="1"/>
</dbReference>
<dbReference type="InterPro" id="IPR001818">
    <property type="entry name" value="Pept_M10_metallopeptidase"/>
</dbReference>
<protein>
    <submittedName>
        <fullName evidence="9">MMP23 protein</fullName>
    </submittedName>
</protein>
<evidence type="ECO:0000313" key="10">
    <source>
        <dbReference type="Proteomes" id="UP000574210"/>
    </source>
</evidence>
<dbReference type="SUPFAM" id="SSF48726">
    <property type="entry name" value="Immunoglobulin"/>
    <property type="match status" value="1"/>
</dbReference>
<feature type="binding site" evidence="7">
    <location>
        <position position="43"/>
    </location>
    <ligand>
        <name>Ca(2+)</name>
        <dbReference type="ChEBI" id="CHEBI:29108"/>
        <label>1</label>
    </ligand>
</feature>
<evidence type="ECO:0000256" key="2">
    <source>
        <dbReference type="ARBA" id="ARBA00022670"/>
    </source>
</evidence>
<dbReference type="GO" id="GO:0008270">
    <property type="term" value="F:zinc ion binding"/>
    <property type="evidence" value="ECO:0007669"/>
    <property type="project" value="InterPro"/>
</dbReference>
<dbReference type="GO" id="GO:0005615">
    <property type="term" value="C:extracellular space"/>
    <property type="evidence" value="ECO:0007669"/>
    <property type="project" value="TreeGrafter"/>
</dbReference>
<feature type="binding site" evidence="7">
    <location>
        <position position="40"/>
    </location>
    <ligand>
        <name>Ca(2+)</name>
        <dbReference type="ChEBI" id="CHEBI:29108"/>
        <label>3</label>
    </ligand>
</feature>
<dbReference type="InterPro" id="IPR021190">
    <property type="entry name" value="Pept_M10A"/>
</dbReference>
<evidence type="ECO:0000256" key="1">
    <source>
        <dbReference type="ARBA" id="ARBA00010370"/>
    </source>
</evidence>
<feature type="binding site" evidence="7">
    <location>
        <position position="28"/>
    </location>
    <ligand>
        <name>Zn(2+)</name>
        <dbReference type="ChEBI" id="CHEBI:29105"/>
        <label>1</label>
    </ligand>
</feature>
<gene>
    <name evidence="9" type="primary">Mmp23</name>
    <name evidence="9" type="ORF">RHOROS_R04424</name>
</gene>
<feature type="binding site" evidence="7">
    <location>
        <position position="20"/>
    </location>
    <ligand>
        <name>Ca(2+)</name>
        <dbReference type="ChEBI" id="CHEBI:29108"/>
        <label>3</label>
    </ligand>
</feature>
<keyword evidence="3 7" id="KW-0479">Metal-binding</keyword>
<feature type="binding site" evidence="7">
    <location>
        <position position="41"/>
    </location>
    <ligand>
        <name>Ca(2+)</name>
        <dbReference type="ChEBI" id="CHEBI:29108"/>
        <label>1</label>
    </ligand>
</feature>
<dbReference type="InterPro" id="IPR036179">
    <property type="entry name" value="Ig-like_dom_sf"/>
</dbReference>
<feature type="binding site" evidence="7">
    <location>
        <position position="73"/>
    </location>
    <ligand>
        <name>Zn(2+)</name>
        <dbReference type="ChEBI" id="CHEBI:29105"/>
        <label>2</label>
        <note>catalytic</note>
    </ligand>
</feature>
<dbReference type="Proteomes" id="UP000574210">
    <property type="component" value="Unassembled WGS sequence"/>
</dbReference>
<name>A0A7K8SC29_9PASS</name>
<feature type="domain" description="Ig-like" evidence="8">
    <location>
        <begin position="152"/>
        <end position="237"/>
    </location>
</feature>
<evidence type="ECO:0000256" key="5">
    <source>
        <dbReference type="ARBA" id="ARBA00022833"/>
    </source>
</evidence>
<dbReference type="GO" id="GO:0004222">
    <property type="term" value="F:metalloendopeptidase activity"/>
    <property type="evidence" value="ECO:0007669"/>
    <property type="project" value="InterPro"/>
</dbReference>
<feature type="active site" evidence="6">
    <location>
        <position position="70"/>
    </location>
</feature>
<proteinExistence type="inferred from homology"/>
<feature type="binding site" evidence="7">
    <location>
        <position position="21"/>
    </location>
    <ligand>
        <name>Ca(2+)</name>
        <dbReference type="ChEBI" id="CHEBI:29108"/>
        <label>3</label>
    </ligand>
</feature>
<dbReference type="InterPro" id="IPR007110">
    <property type="entry name" value="Ig-like_dom"/>
</dbReference>
<evidence type="ECO:0000256" key="7">
    <source>
        <dbReference type="PIRSR" id="PIRSR621190-2"/>
    </source>
</evidence>
<dbReference type="PROSITE" id="PS50835">
    <property type="entry name" value="IG_LIKE"/>
    <property type="match status" value="1"/>
</dbReference>
<keyword evidence="2" id="KW-0645">Protease</keyword>
<keyword evidence="4" id="KW-0378">Hydrolase</keyword>
<dbReference type="InterPro" id="IPR013783">
    <property type="entry name" value="Ig-like_fold"/>
</dbReference>
<dbReference type="Gene3D" id="3.40.390.10">
    <property type="entry name" value="Collagenase (Catalytic Domain)"/>
    <property type="match status" value="1"/>
</dbReference>
<feature type="non-terminal residue" evidence="9">
    <location>
        <position position="247"/>
    </location>
</feature>
<dbReference type="InterPro" id="IPR024079">
    <property type="entry name" value="MetalloPept_cat_dom_sf"/>
</dbReference>
<dbReference type="GO" id="GO:0006508">
    <property type="term" value="P:proteolysis"/>
    <property type="evidence" value="ECO:0007669"/>
    <property type="project" value="UniProtKB-KW"/>
</dbReference>
<keyword evidence="7" id="KW-0106">Calcium</keyword>
<keyword evidence="5 7" id="KW-0862">Zinc</keyword>
<dbReference type="SUPFAM" id="SSF55486">
    <property type="entry name" value="Metalloproteases ('zincins'), catalytic domain"/>
    <property type="match status" value="1"/>
</dbReference>
<comment type="cofactor">
    <cofactor evidence="7">
        <name>Zn(2+)</name>
        <dbReference type="ChEBI" id="CHEBI:29105"/>
    </cofactor>
    <text evidence="7">Binds 2 Zn(2+) ions per subunit.</text>
</comment>
<feature type="binding site" evidence="7">
    <location>
        <position position="69"/>
    </location>
    <ligand>
        <name>Zn(2+)</name>
        <dbReference type="ChEBI" id="CHEBI:29105"/>
        <label>2</label>
        <note>catalytic</note>
    </ligand>
</feature>
<evidence type="ECO:0000313" key="9">
    <source>
        <dbReference type="EMBL" id="NXF27569.1"/>
    </source>
</evidence>
<feature type="binding site" evidence="7">
    <location>
        <position position="79"/>
    </location>
    <ligand>
        <name>Zn(2+)</name>
        <dbReference type="ChEBI" id="CHEBI:29105"/>
        <label>2</label>
        <note>catalytic</note>
    </ligand>
</feature>
<dbReference type="GO" id="GO:0031012">
    <property type="term" value="C:extracellular matrix"/>
    <property type="evidence" value="ECO:0007669"/>
    <property type="project" value="InterPro"/>
</dbReference>
<evidence type="ECO:0000256" key="3">
    <source>
        <dbReference type="ARBA" id="ARBA00022723"/>
    </source>
</evidence>
<dbReference type="FunFam" id="2.60.40.10:FF:000565">
    <property type="entry name" value="Matrix metalloproteinase-23"/>
    <property type="match status" value="1"/>
</dbReference>
<dbReference type="PRINTS" id="PR00138">
    <property type="entry name" value="MATRIXIN"/>
</dbReference>
<organism evidence="9 10">
    <name type="scientific">Rhodinocichla rosea</name>
    <dbReference type="NCBI Taxonomy" id="58203"/>
    <lineage>
        <taxon>Eukaryota</taxon>
        <taxon>Metazoa</taxon>
        <taxon>Chordata</taxon>
        <taxon>Craniata</taxon>
        <taxon>Vertebrata</taxon>
        <taxon>Euteleostomi</taxon>
        <taxon>Archelosauria</taxon>
        <taxon>Archosauria</taxon>
        <taxon>Dinosauria</taxon>
        <taxon>Saurischia</taxon>
        <taxon>Theropoda</taxon>
        <taxon>Coelurosauria</taxon>
        <taxon>Aves</taxon>
        <taxon>Neognathae</taxon>
        <taxon>Neoaves</taxon>
        <taxon>Telluraves</taxon>
        <taxon>Australaves</taxon>
        <taxon>Passeriformes</taxon>
        <taxon>Thraupidae</taxon>
        <taxon>Rhodinocichla</taxon>
    </lineage>
</organism>
<feature type="binding site" evidence="7">
    <location>
        <position position="43"/>
    </location>
    <ligand>
        <name>Ca(2+)</name>
        <dbReference type="ChEBI" id="CHEBI:29108"/>
        <label>3</label>
    </ligand>
</feature>
<evidence type="ECO:0000259" key="8">
    <source>
        <dbReference type="PROSITE" id="PS50835"/>
    </source>
</evidence>
<comment type="cofactor">
    <cofactor evidence="7">
        <name>Ca(2+)</name>
        <dbReference type="ChEBI" id="CHEBI:29108"/>
    </cofactor>
    <text evidence="7">Can bind about 5 Ca(2+) ions per subunit.</text>
</comment>